<dbReference type="RefSeq" id="XP_043003550.1">
    <property type="nucleotide sequence ID" value="XM_043158206.1"/>
</dbReference>
<name>A0A9P7UPI1_9AGAR</name>
<evidence type="ECO:0000313" key="1">
    <source>
        <dbReference type="EMBL" id="KAG7087079.1"/>
    </source>
</evidence>
<sequence>MYRLTYLTSEHKDLFHKDSSVFYCVVTDEWMEKWGTLSLDIQPKDADPDTFKLAELNNIADLEEQNKELARRSEFQRVCSLHVGAWARHKWGSKSTDTSAVTAVL</sequence>
<dbReference type="GeneID" id="66082136"/>
<evidence type="ECO:0000313" key="2">
    <source>
        <dbReference type="Proteomes" id="UP001049176"/>
    </source>
</evidence>
<dbReference type="AlphaFoldDB" id="A0A9P7UPI1"/>
<accession>A0A9P7UPI1</accession>
<protein>
    <submittedName>
        <fullName evidence="1">Uncharacterized protein</fullName>
    </submittedName>
</protein>
<dbReference type="KEGG" id="more:E1B28_013061"/>
<dbReference type="EMBL" id="CM032189">
    <property type="protein sequence ID" value="KAG7087079.1"/>
    <property type="molecule type" value="Genomic_DNA"/>
</dbReference>
<organism evidence="1 2">
    <name type="scientific">Marasmius oreades</name>
    <name type="common">fairy-ring Marasmius</name>
    <dbReference type="NCBI Taxonomy" id="181124"/>
    <lineage>
        <taxon>Eukaryota</taxon>
        <taxon>Fungi</taxon>
        <taxon>Dikarya</taxon>
        <taxon>Basidiomycota</taxon>
        <taxon>Agaricomycotina</taxon>
        <taxon>Agaricomycetes</taxon>
        <taxon>Agaricomycetidae</taxon>
        <taxon>Agaricales</taxon>
        <taxon>Marasmiineae</taxon>
        <taxon>Marasmiaceae</taxon>
        <taxon>Marasmius</taxon>
    </lineage>
</organism>
<dbReference type="Proteomes" id="UP001049176">
    <property type="component" value="Chromosome 9"/>
</dbReference>
<reference evidence="1" key="1">
    <citation type="journal article" date="2021" name="Genome Biol. Evol.">
        <title>The assembled and annotated genome of the fairy-ring fungus Marasmius oreades.</title>
        <authorList>
            <person name="Hiltunen M."/>
            <person name="Ament-Velasquez S.L."/>
            <person name="Johannesson H."/>
        </authorList>
    </citation>
    <scope>NUCLEOTIDE SEQUENCE</scope>
    <source>
        <strain evidence="1">03SP1</strain>
    </source>
</reference>
<keyword evidence="2" id="KW-1185">Reference proteome</keyword>
<proteinExistence type="predicted"/>
<gene>
    <name evidence="1" type="ORF">E1B28_013061</name>
</gene>
<comment type="caution">
    <text evidence="1">The sequence shown here is derived from an EMBL/GenBank/DDBJ whole genome shotgun (WGS) entry which is preliminary data.</text>
</comment>